<keyword evidence="4" id="KW-0732">Signal</keyword>
<dbReference type="PANTHER" id="PTHR47199:SF2">
    <property type="entry name" value="PHOTOSYSTEM II STABILITY_ASSEMBLY FACTOR HCF136, CHLOROPLASTIC"/>
    <property type="match status" value="1"/>
</dbReference>
<keyword evidence="7" id="KW-1185">Reference proteome</keyword>
<dbReference type="Gene3D" id="2.130.10.10">
    <property type="entry name" value="YVTN repeat-like/Quinoprotein amine dehydrogenase"/>
    <property type="match status" value="1"/>
</dbReference>
<dbReference type="SUPFAM" id="SSF50939">
    <property type="entry name" value="Sialidases"/>
    <property type="match status" value="1"/>
</dbReference>
<feature type="signal peptide" evidence="4">
    <location>
        <begin position="1"/>
        <end position="19"/>
    </location>
</feature>
<dbReference type="Pfam" id="PF14870">
    <property type="entry name" value="PSII_BNR"/>
    <property type="match status" value="2"/>
</dbReference>
<feature type="compositionally biased region" description="Low complexity" evidence="3">
    <location>
        <begin position="383"/>
        <end position="392"/>
    </location>
</feature>
<accession>A0AAE0G4P3</accession>
<dbReference type="AlphaFoldDB" id="A0AAE0G4P3"/>
<feature type="region of interest" description="Disordered" evidence="3">
    <location>
        <begin position="335"/>
        <end position="392"/>
    </location>
</feature>
<proteinExistence type="predicted"/>
<dbReference type="Proteomes" id="UP001190700">
    <property type="component" value="Unassembled WGS sequence"/>
</dbReference>
<dbReference type="InterPro" id="IPR028203">
    <property type="entry name" value="PSII_CF48-like_dom"/>
</dbReference>
<dbReference type="InterPro" id="IPR015943">
    <property type="entry name" value="WD40/YVTN_repeat-like_dom_sf"/>
</dbReference>
<evidence type="ECO:0000313" key="7">
    <source>
        <dbReference type="Proteomes" id="UP001190700"/>
    </source>
</evidence>
<sequence length="416" mass="43196">MAVFNRIVLFSFFSFYAESQQSWVSLDSGASASLNDCSFVSSDLGWVVGEVNTILTTSDAGASWATQSSGQQSSQSWRGVSFASSSVGWVVGDSGKILYTSDGGTTWSIQDNGDTRGLLRVQALSSTEVFAVGGEGVVLHTSDGGVSWTTKPSCTTDTISDLTFLSSTEGWVAGAGGLLCHTTDGAATWAWQNSEADIDLAGISFARFAGSLVGVAGGQGGTVSTSFDGETWTSSQGCGSSNDIQAVEVDSSGIWVFLVTRNGAICYSDDGARTWSIEQAPTGIQLNGLGLYNGPSTPTAWASGNQGTIKRYVEPGNPSLPLPLPFVSPPLHRLHFSPPLPPPPTSLSPSPTSPATTSSRSLPLLTTLPPPHPRLASPPPHLSHPTLTSPLHRSTFARSSGALTAAGPVHGAFRRA</sequence>
<evidence type="ECO:0000259" key="5">
    <source>
        <dbReference type="Pfam" id="PF14870"/>
    </source>
</evidence>
<feature type="compositionally biased region" description="Pro residues" evidence="3">
    <location>
        <begin position="368"/>
        <end position="382"/>
    </location>
</feature>
<evidence type="ECO:0000256" key="1">
    <source>
        <dbReference type="ARBA" id="ARBA00022531"/>
    </source>
</evidence>
<reference evidence="6 7" key="1">
    <citation type="journal article" date="2015" name="Genome Biol. Evol.">
        <title>Comparative Genomics of a Bacterivorous Green Alga Reveals Evolutionary Causalities and Consequences of Phago-Mixotrophic Mode of Nutrition.</title>
        <authorList>
            <person name="Burns J.A."/>
            <person name="Paasch A."/>
            <person name="Narechania A."/>
            <person name="Kim E."/>
        </authorList>
    </citation>
    <scope>NUCLEOTIDE SEQUENCE [LARGE SCALE GENOMIC DNA]</scope>
    <source>
        <strain evidence="6 7">PLY_AMNH</strain>
    </source>
</reference>
<evidence type="ECO:0000256" key="4">
    <source>
        <dbReference type="SAM" id="SignalP"/>
    </source>
</evidence>
<name>A0AAE0G4P3_9CHLO</name>
<dbReference type="GO" id="GO:0009523">
    <property type="term" value="C:photosystem II"/>
    <property type="evidence" value="ECO:0007669"/>
    <property type="project" value="UniProtKB-KW"/>
</dbReference>
<dbReference type="EMBL" id="LGRX02009678">
    <property type="protein sequence ID" value="KAK3271511.1"/>
    <property type="molecule type" value="Genomic_DNA"/>
</dbReference>
<evidence type="ECO:0000256" key="2">
    <source>
        <dbReference type="ARBA" id="ARBA00023276"/>
    </source>
</evidence>
<dbReference type="PANTHER" id="PTHR47199">
    <property type="entry name" value="PHOTOSYSTEM II STABILITY/ASSEMBLY FACTOR HCF136, CHLOROPLASTIC"/>
    <property type="match status" value="1"/>
</dbReference>
<organism evidence="6 7">
    <name type="scientific">Cymbomonas tetramitiformis</name>
    <dbReference type="NCBI Taxonomy" id="36881"/>
    <lineage>
        <taxon>Eukaryota</taxon>
        <taxon>Viridiplantae</taxon>
        <taxon>Chlorophyta</taxon>
        <taxon>Pyramimonadophyceae</taxon>
        <taxon>Pyramimonadales</taxon>
        <taxon>Pyramimonadaceae</taxon>
        <taxon>Cymbomonas</taxon>
    </lineage>
</organism>
<comment type="caution">
    <text evidence="6">The sequence shown here is derived from an EMBL/GenBank/DDBJ whole genome shotgun (WGS) entry which is preliminary data.</text>
</comment>
<feature type="chain" id="PRO_5042073379" description="Photosynthesis system II assembly factor Ycf48/Hcf136-like domain-containing protein" evidence="4">
    <location>
        <begin position="20"/>
        <end position="416"/>
    </location>
</feature>
<gene>
    <name evidence="6" type="ORF">CYMTET_20145</name>
</gene>
<evidence type="ECO:0000313" key="6">
    <source>
        <dbReference type="EMBL" id="KAK3271511.1"/>
    </source>
</evidence>
<feature type="domain" description="Photosynthesis system II assembly factor Ycf48/Hcf136-like" evidence="5">
    <location>
        <begin position="155"/>
        <end position="277"/>
    </location>
</feature>
<protein>
    <recommendedName>
        <fullName evidence="5">Photosynthesis system II assembly factor Ycf48/Hcf136-like domain-containing protein</fullName>
    </recommendedName>
</protein>
<feature type="compositionally biased region" description="Low complexity" evidence="3">
    <location>
        <begin position="347"/>
        <end position="367"/>
    </location>
</feature>
<keyword evidence="2" id="KW-0604">Photosystem II</keyword>
<evidence type="ECO:0000256" key="3">
    <source>
        <dbReference type="SAM" id="MobiDB-lite"/>
    </source>
</evidence>
<feature type="domain" description="Photosynthesis system II assembly factor Ycf48/Hcf136-like" evidence="5">
    <location>
        <begin position="18"/>
        <end position="108"/>
    </location>
</feature>
<dbReference type="GO" id="GO:0015979">
    <property type="term" value="P:photosynthesis"/>
    <property type="evidence" value="ECO:0007669"/>
    <property type="project" value="UniProtKB-KW"/>
</dbReference>
<keyword evidence="1" id="KW-0602">Photosynthesis</keyword>
<dbReference type="InterPro" id="IPR036278">
    <property type="entry name" value="Sialidase_sf"/>
</dbReference>